<evidence type="ECO:0000256" key="4">
    <source>
        <dbReference type="ARBA" id="ARBA00022989"/>
    </source>
</evidence>
<evidence type="ECO:0000259" key="7">
    <source>
        <dbReference type="PROSITE" id="PS50928"/>
    </source>
</evidence>
<dbReference type="RefSeq" id="WP_060673346.1">
    <property type="nucleotide sequence ID" value="NZ_LIXZ01000013.1"/>
</dbReference>
<keyword evidence="2" id="KW-0813">Transport</keyword>
<dbReference type="PANTHER" id="PTHR43839">
    <property type="entry name" value="OPPC IN A BINDING PROTEIN-DEPENDENT TRANSPORT SYSTEM"/>
    <property type="match status" value="1"/>
</dbReference>
<dbReference type="PROSITE" id="PS50928">
    <property type="entry name" value="ABC_TM1"/>
    <property type="match status" value="1"/>
</dbReference>
<feature type="transmembrane region" description="Helical" evidence="6">
    <location>
        <begin position="151"/>
        <end position="171"/>
    </location>
</feature>
<dbReference type="SUPFAM" id="SSF161098">
    <property type="entry name" value="MetI-like"/>
    <property type="match status" value="1"/>
</dbReference>
<dbReference type="Gene3D" id="1.10.3720.10">
    <property type="entry name" value="MetI-like"/>
    <property type="match status" value="1"/>
</dbReference>
<dbReference type="InterPro" id="IPR000515">
    <property type="entry name" value="MetI-like"/>
</dbReference>
<keyword evidence="4 6" id="KW-1133">Transmembrane helix</keyword>
<evidence type="ECO:0000256" key="1">
    <source>
        <dbReference type="ARBA" id="ARBA00004141"/>
    </source>
</evidence>
<feature type="transmembrane region" description="Helical" evidence="6">
    <location>
        <begin position="70"/>
        <end position="90"/>
    </location>
</feature>
<dbReference type="CDD" id="cd06261">
    <property type="entry name" value="TM_PBP2"/>
    <property type="match status" value="1"/>
</dbReference>
<evidence type="ECO:0000256" key="2">
    <source>
        <dbReference type="ARBA" id="ARBA00022448"/>
    </source>
</evidence>
<dbReference type="InterPro" id="IPR035906">
    <property type="entry name" value="MetI-like_sf"/>
</dbReference>
<dbReference type="GO" id="GO:0016020">
    <property type="term" value="C:membrane"/>
    <property type="evidence" value="ECO:0007669"/>
    <property type="project" value="UniProtKB-SubCell"/>
</dbReference>
<accession>A0A0P6WMH9</accession>
<gene>
    <name evidence="8" type="ORF">AM506_15205</name>
</gene>
<feature type="domain" description="ABC transmembrane type-1" evidence="7">
    <location>
        <begin position="78"/>
        <end position="288"/>
    </location>
</feature>
<dbReference type="eggNOG" id="COG1173">
    <property type="taxonomic scope" value="Bacteria"/>
</dbReference>
<dbReference type="OrthoDB" id="2155652at2"/>
<dbReference type="GO" id="GO:0055085">
    <property type="term" value="P:transmembrane transport"/>
    <property type="evidence" value="ECO:0007669"/>
    <property type="project" value="InterPro"/>
</dbReference>
<dbReference type="PANTHER" id="PTHR43839:SF3">
    <property type="entry name" value="OLIGOPEPTIDE ABC TRANSPORTER, PERMEASE PROTEIN"/>
    <property type="match status" value="1"/>
</dbReference>
<dbReference type="Proteomes" id="UP000050398">
    <property type="component" value="Unassembled WGS sequence"/>
</dbReference>
<evidence type="ECO:0000256" key="6">
    <source>
        <dbReference type="SAM" id="Phobius"/>
    </source>
</evidence>
<feature type="transmembrane region" description="Helical" evidence="6">
    <location>
        <begin position="270"/>
        <end position="291"/>
    </location>
</feature>
<evidence type="ECO:0000313" key="9">
    <source>
        <dbReference type="Proteomes" id="UP000050398"/>
    </source>
</evidence>
<evidence type="ECO:0000256" key="3">
    <source>
        <dbReference type="ARBA" id="ARBA00022692"/>
    </source>
</evidence>
<keyword evidence="5 6" id="KW-0472">Membrane</keyword>
<evidence type="ECO:0000313" key="8">
    <source>
        <dbReference type="EMBL" id="KPL58680.1"/>
    </source>
</evidence>
<dbReference type="AlphaFoldDB" id="A0A0P6WMH9"/>
<name>A0A0P6WMH9_9BACI</name>
<organism evidence="8 9">
    <name type="scientific">Rossellomorea vietnamensis</name>
    <dbReference type="NCBI Taxonomy" id="218284"/>
    <lineage>
        <taxon>Bacteria</taxon>
        <taxon>Bacillati</taxon>
        <taxon>Bacillota</taxon>
        <taxon>Bacilli</taxon>
        <taxon>Bacillales</taxon>
        <taxon>Bacillaceae</taxon>
        <taxon>Rossellomorea</taxon>
    </lineage>
</organism>
<comment type="caution">
    <text evidence="8">The sequence shown here is derived from an EMBL/GenBank/DDBJ whole genome shotgun (WGS) entry which is preliminary data.</text>
</comment>
<evidence type="ECO:0000256" key="5">
    <source>
        <dbReference type="ARBA" id="ARBA00023136"/>
    </source>
</evidence>
<proteinExistence type="predicted"/>
<keyword evidence="3 6" id="KW-0812">Transmembrane</keyword>
<sequence length="334" mass="37280">MNRWMVKRLALPILLLITLIGVSFLVPVMNPDYDEVVDYLSDENGRVIAAPPFTPGEMPPLGSDKLGRNFLLLLLVGAKYTIFASLAIALLRMVLGFFFAVLYTFLPAFVGRFIKGLGESFQYIPLVIIVFALLVPLEGAFHSEILPSNRYFFIQVIAIAAVTVPSLGIYLGEEMKLFMGNDFIQVSRTIGAGRFHLFKQHLLPQFRRHSIVLFSEQVSQTLALLIQLGILHMCLGGLKIANFGIMETIPVYFSETNEWAATIAINIQQIFLRPMLVVVPLTLFAILILCVNSINATLRRSLIEGEGAKVKKKSKEQTLEEKVSVSSDLFTLKQ</sequence>
<protein>
    <recommendedName>
        <fullName evidence="7">ABC transmembrane type-1 domain-containing protein</fullName>
    </recommendedName>
</protein>
<reference evidence="8 9" key="1">
    <citation type="submission" date="2015-08" db="EMBL/GenBank/DDBJ databases">
        <title>Draft Genome Sequence of Bacillus vietnamensis UCD-SED5.</title>
        <authorList>
            <person name="Lee R.D."/>
            <person name="Jospin G."/>
            <person name="Lang J.M."/>
            <person name="Coil D.A."/>
            <person name="Eisen J.A."/>
        </authorList>
    </citation>
    <scope>NUCLEOTIDE SEQUENCE [LARGE SCALE GENOMIC DNA]</scope>
    <source>
        <strain evidence="8 9">UCD-SED5</strain>
    </source>
</reference>
<feature type="transmembrane region" description="Helical" evidence="6">
    <location>
        <begin position="120"/>
        <end position="139"/>
    </location>
</feature>
<comment type="subcellular location">
    <subcellularLocation>
        <location evidence="1">Membrane</location>
        <topology evidence="1">Multi-pass membrane protein</topology>
    </subcellularLocation>
</comment>
<feature type="transmembrane region" description="Helical" evidence="6">
    <location>
        <begin position="97"/>
        <end position="114"/>
    </location>
</feature>
<dbReference type="EMBL" id="LIXZ01000013">
    <property type="protein sequence ID" value="KPL58680.1"/>
    <property type="molecule type" value="Genomic_DNA"/>
</dbReference>
<dbReference type="PATRIC" id="fig|218284.4.peg.1228"/>